<keyword evidence="1" id="KW-0472">Membrane</keyword>
<name>A0A1X7NTK9_9HYPH</name>
<evidence type="ECO:0000256" key="1">
    <source>
        <dbReference type="SAM" id="Phobius"/>
    </source>
</evidence>
<keyword evidence="3" id="KW-1185">Reference proteome</keyword>
<protein>
    <submittedName>
        <fullName evidence="2">General secretion pathway protein I</fullName>
    </submittedName>
</protein>
<dbReference type="OrthoDB" id="8366135at2"/>
<dbReference type="AlphaFoldDB" id="A0A1X7NTK9"/>
<keyword evidence="1" id="KW-0812">Transmembrane</keyword>
<keyword evidence="1" id="KW-1133">Transmembrane helix</keyword>
<evidence type="ECO:0000313" key="3">
    <source>
        <dbReference type="Proteomes" id="UP000193083"/>
    </source>
</evidence>
<dbReference type="Proteomes" id="UP000193083">
    <property type="component" value="Unassembled WGS sequence"/>
</dbReference>
<dbReference type="RefSeq" id="WP_085464536.1">
    <property type="nucleotide sequence ID" value="NZ_FXBL01000004.1"/>
</dbReference>
<reference evidence="2 3" key="1">
    <citation type="submission" date="2017-04" db="EMBL/GenBank/DDBJ databases">
        <authorList>
            <person name="Afonso C.L."/>
            <person name="Miller P.J."/>
            <person name="Scott M.A."/>
            <person name="Spackman E."/>
            <person name="Goraichik I."/>
            <person name="Dimitrov K.M."/>
            <person name="Suarez D.L."/>
            <person name="Swayne D.E."/>
        </authorList>
    </citation>
    <scope>NUCLEOTIDE SEQUENCE [LARGE SCALE GENOMIC DNA]</scope>
    <source>
        <strain evidence="2 3">B5P</strain>
    </source>
</reference>
<proteinExistence type="predicted"/>
<feature type="transmembrane region" description="Helical" evidence="1">
    <location>
        <begin position="9"/>
        <end position="30"/>
    </location>
</feature>
<gene>
    <name evidence="2" type="ORF">SAMN02982922_2610</name>
</gene>
<evidence type="ECO:0000313" key="2">
    <source>
        <dbReference type="EMBL" id="SMH41596.1"/>
    </source>
</evidence>
<organism evidence="2 3">
    <name type="scientific">Mesorhizobium australicum</name>
    <dbReference type="NCBI Taxonomy" id="536018"/>
    <lineage>
        <taxon>Bacteria</taxon>
        <taxon>Pseudomonadati</taxon>
        <taxon>Pseudomonadota</taxon>
        <taxon>Alphaproteobacteria</taxon>
        <taxon>Hyphomicrobiales</taxon>
        <taxon>Phyllobacteriaceae</taxon>
        <taxon>Mesorhizobium</taxon>
    </lineage>
</organism>
<dbReference type="EMBL" id="FXBL01000004">
    <property type="protein sequence ID" value="SMH41596.1"/>
    <property type="molecule type" value="Genomic_DNA"/>
</dbReference>
<sequence>MSADGKEGGFILVETIVAFAILAVALGVGMQTISQSATTLVRAADIQAAGLVYASLAAKEFPDLRNEGDFEGELDSGEPWRIVARAVRDDHARPLLALTATVWPRGAKGPSYTYRTFVSNPPLQAAP</sequence>
<accession>A0A1X7NTK9</accession>